<evidence type="ECO:0000313" key="9">
    <source>
        <dbReference type="EMBL" id="QGN18196.1"/>
    </source>
</evidence>
<proteinExistence type="predicted"/>
<organism evidence="9 10">
    <name type="scientific">Kluyveromyces marxianus</name>
    <name type="common">Yeast</name>
    <name type="synonym">Candida kefyr</name>
    <dbReference type="NCBI Taxonomy" id="4911"/>
    <lineage>
        <taxon>Eukaryota</taxon>
        <taxon>Fungi</taxon>
        <taxon>Dikarya</taxon>
        <taxon>Ascomycota</taxon>
        <taxon>Saccharomycotina</taxon>
        <taxon>Saccharomycetes</taxon>
        <taxon>Saccharomycetales</taxon>
        <taxon>Saccharomycetaceae</taxon>
        <taxon>Kluyveromyces</taxon>
    </lineage>
</organism>
<dbReference type="Gene3D" id="3.20.20.150">
    <property type="entry name" value="Divalent-metal-dependent TIM barrel enzymes"/>
    <property type="match status" value="1"/>
</dbReference>
<keyword evidence="1 4" id="KW-0489">Methyltransferase</keyword>
<dbReference type="InterPro" id="IPR035247">
    <property type="entry name" value="PRMT5_TIM"/>
</dbReference>
<keyword evidence="3 4" id="KW-0949">S-adenosyl-L-methionine</keyword>
<reference evidence="9 10" key="1">
    <citation type="submission" date="2016-03" db="EMBL/GenBank/DDBJ databases">
        <title>How can Kluyveromyces marxianus grow so fast - potential evolutionary course in Saccharomyces Complex revealed by comparative genomics.</title>
        <authorList>
            <person name="Mo W."/>
            <person name="Lu W."/>
            <person name="Yang X."/>
            <person name="Qi J."/>
            <person name="Lv H."/>
        </authorList>
    </citation>
    <scope>NUCLEOTIDE SEQUENCE [LARGE SCALE GENOMIC DNA]</scope>
    <source>
        <strain evidence="9 10">FIM1</strain>
    </source>
</reference>
<dbReference type="PANTHER" id="PTHR10738:SF0">
    <property type="entry name" value="PROTEIN ARGININE N-METHYLTRANSFERASE 5"/>
    <property type="match status" value="1"/>
</dbReference>
<dbReference type="EMBL" id="CP015061">
    <property type="protein sequence ID" value="QGN18196.1"/>
    <property type="molecule type" value="Genomic_DNA"/>
</dbReference>
<dbReference type="InterPro" id="IPR035075">
    <property type="entry name" value="PRMT5"/>
</dbReference>
<dbReference type="InterPro" id="IPR035248">
    <property type="entry name" value="PRMT5_C"/>
</dbReference>
<dbReference type="Pfam" id="PF17286">
    <property type="entry name" value="PRMT5_C"/>
    <property type="match status" value="1"/>
</dbReference>
<feature type="region of interest" description="Disordered" evidence="5">
    <location>
        <begin position="647"/>
        <end position="671"/>
    </location>
</feature>
<evidence type="ECO:0000256" key="3">
    <source>
        <dbReference type="ARBA" id="ARBA00022691"/>
    </source>
</evidence>
<name>A0ABX6F2S6_KLUMA</name>
<feature type="region of interest" description="Disordered" evidence="5">
    <location>
        <begin position="89"/>
        <end position="113"/>
    </location>
</feature>
<keyword evidence="2 4" id="KW-0808">Transferase</keyword>
<evidence type="ECO:0000259" key="7">
    <source>
        <dbReference type="Pfam" id="PF17285"/>
    </source>
</evidence>
<evidence type="ECO:0000256" key="4">
    <source>
        <dbReference type="PROSITE-ProRule" id="PRU01015"/>
    </source>
</evidence>
<dbReference type="Pfam" id="PF05185">
    <property type="entry name" value="PRMT5"/>
    <property type="match status" value="1"/>
</dbReference>
<evidence type="ECO:0000313" key="10">
    <source>
        <dbReference type="Proteomes" id="UP000422736"/>
    </source>
</evidence>
<dbReference type="Pfam" id="PF17285">
    <property type="entry name" value="PRMT5_TIM"/>
    <property type="match status" value="1"/>
</dbReference>
<protein>
    <submittedName>
        <fullName evidence="9">Protein arginine N-methyltransferase HSL7</fullName>
    </submittedName>
</protein>
<evidence type="ECO:0000259" key="8">
    <source>
        <dbReference type="Pfam" id="PF17286"/>
    </source>
</evidence>
<evidence type="ECO:0000256" key="5">
    <source>
        <dbReference type="SAM" id="MobiDB-lite"/>
    </source>
</evidence>
<dbReference type="PROSITE" id="PS51678">
    <property type="entry name" value="SAM_MT_PRMT"/>
    <property type="match status" value="1"/>
</dbReference>
<dbReference type="Proteomes" id="UP000422736">
    <property type="component" value="Chromosome 7"/>
</dbReference>
<dbReference type="CDD" id="cd02440">
    <property type="entry name" value="AdoMet_MTases"/>
    <property type="match status" value="1"/>
</dbReference>
<gene>
    <name evidence="9" type="primary">HSL7</name>
    <name evidence="9" type="ORF">FIM1_4520</name>
</gene>
<accession>A0ABX6F2S6</accession>
<feature type="compositionally biased region" description="Polar residues" evidence="5">
    <location>
        <begin position="647"/>
        <end position="667"/>
    </location>
</feature>
<evidence type="ECO:0000256" key="2">
    <source>
        <dbReference type="ARBA" id="ARBA00022679"/>
    </source>
</evidence>
<keyword evidence="10" id="KW-1185">Reference proteome</keyword>
<dbReference type="Gene3D" id="3.40.50.150">
    <property type="entry name" value="Vaccinia Virus protein VP39"/>
    <property type="match status" value="1"/>
</dbReference>
<reference evidence="9 10" key="2">
    <citation type="submission" date="2019-11" db="EMBL/GenBank/DDBJ databases">
        <authorList>
            <person name="Lu H."/>
        </authorList>
    </citation>
    <scope>NUCLEOTIDE SEQUENCE [LARGE SCALE GENOMIC DNA]</scope>
    <source>
        <strain evidence="9 10">FIM1</strain>
    </source>
</reference>
<dbReference type="SUPFAM" id="SSF53335">
    <property type="entry name" value="S-adenosyl-L-methionine-dependent methyltransferases"/>
    <property type="match status" value="1"/>
</dbReference>
<dbReference type="PANTHER" id="PTHR10738">
    <property type="entry name" value="PROTEIN ARGININE N-METHYLTRANSFERASE 5"/>
    <property type="match status" value="1"/>
</dbReference>
<feature type="domain" description="PRMT5 oligomerisation" evidence="8">
    <location>
        <begin position="538"/>
        <end position="844"/>
    </location>
</feature>
<feature type="domain" description="PRMT5 TIM barrel" evidence="7">
    <location>
        <begin position="47"/>
        <end position="325"/>
    </location>
</feature>
<evidence type="ECO:0000259" key="6">
    <source>
        <dbReference type="Pfam" id="PF05185"/>
    </source>
</evidence>
<dbReference type="InterPro" id="IPR029063">
    <property type="entry name" value="SAM-dependent_MTases_sf"/>
</dbReference>
<dbReference type="Gene3D" id="2.70.160.11">
    <property type="entry name" value="Hnrnp arginine n-methyltransferase1"/>
    <property type="match status" value="1"/>
</dbReference>
<dbReference type="InterPro" id="IPR025799">
    <property type="entry name" value="Arg_MeTrfase"/>
</dbReference>
<evidence type="ECO:0000256" key="1">
    <source>
        <dbReference type="ARBA" id="ARBA00022603"/>
    </source>
</evidence>
<feature type="domain" description="PRMT5 arginine-N-methyltransferase" evidence="6">
    <location>
        <begin position="369"/>
        <end position="535"/>
    </location>
</feature>
<sequence>MGIGITTQSNVFVGIKPELGQGAYGAYTAGMGEEEDKRSAQSPLEQCDYLLVPLTNARYRDSMKAQFEAYRESGASELRLEAPQLQELGVLPSSGGNGGSRSNSNGSTSGGNGGIGAATPQYIGLVSSFLELDSSEVDVRELSLQVLQHELEYANFVGIRQVIVAPPKRLNTLHYYAQSLARVFDQFGERCPTVSISLPLFEDSDPLSTWELWNTIRKMCRYAGKLSVSLALPRQRTPGYVLERWLSEPVTCLLISASVFTTNQYNYPVLNRFNQHLITAFQRINGNASQFGELAILLHGMEKYVDKLCVGPSQYLEYINYLLKKGDKLIAMENSDANLDSNSKSNPIANGNGNGNGNGNANASHAFFSMEPRVMPPLLPHCEDLSNAVYQTFERDAVKYEQYERAIAMAVSDILMENSSRWRGSNEIVILVAGAGRGPLVDKTFKVLDTLRVTNFRLLAIEKNPHALLYLQKRNFEHWDNRVEITMCDIREWDDHVKVDLCISELLGSFGCNELSPECLAPIEQFHSKPSTRFIPQSYSSYAAPVSSPILYQSLSQRGPQYLEQPSVIHHIPYCQTSSRINEIWNFTHSHEERLSHFNKTSVSHFRVKHKSEIHGIVGYFIATLYADITLSTVPDGSILKTLQDQENSTIENSRNHNGSSSTPTKGNHTENMRSWSPIFFPLKEPLFLNDDTEVELFMSRNNNKDKVWYEWSASCFVYLVSSSDAHNNSVEREKHNHTLKDNGTDLETQKLTNAFARFGHQHDSSNGESKFFEDSVNHTDFMSNRGNEWESVKDLHELQNRQIPSILDKERVERKKSFVEEYHVRVRTSVSQLHNPNGSTYAIPL</sequence>